<organism evidence="5 6">
    <name type="scientific">Granulosicoccus antarcticus IMCC3135</name>
    <dbReference type="NCBI Taxonomy" id="1192854"/>
    <lineage>
        <taxon>Bacteria</taxon>
        <taxon>Pseudomonadati</taxon>
        <taxon>Pseudomonadota</taxon>
        <taxon>Gammaproteobacteria</taxon>
        <taxon>Chromatiales</taxon>
        <taxon>Granulosicoccaceae</taxon>
        <taxon>Granulosicoccus</taxon>
    </lineage>
</organism>
<dbReference type="Gene3D" id="3.40.50.1110">
    <property type="entry name" value="SGNH hydrolase"/>
    <property type="match status" value="1"/>
</dbReference>
<dbReference type="PANTHER" id="PTHR31988:SF19">
    <property type="entry name" value="9-O-ACETYL-N-ACETYLNEURAMINIC ACID DEACETYLASE-RELATED"/>
    <property type="match status" value="1"/>
</dbReference>
<feature type="signal peptide" evidence="3">
    <location>
        <begin position="1"/>
        <end position="29"/>
    </location>
</feature>
<evidence type="ECO:0000256" key="2">
    <source>
        <dbReference type="SAM" id="MobiDB-lite"/>
    </source>
</evidence>
<proteinExistence type="predicted"/>
<keyword evidence="3" id="KW-0732">Signal</keyword>
<evidence type="ECO:0000313" key="5">
    <source>
        <dbReference type="EMBL" id="ASJ75840.1"/>
    </source>
</evidence>
<dbReference type="InterPro" id="IPR013783">
    <property type="entry name" value="Ig-like_fold"/>
</dbReference>
<dbReference type="InterPro" id="IPR005181">
    <property type="entry name" value="SASA"/>
</dbReference>
<dbReference type="SUPFAM" id="SSF49313">
    <property type="entry name" value="Cadherin-like"/>
    <property type="match status" value="1"/>
</dbReference>
<feature type="domain" description="Fibronectin type-III" evidence="4">
    <location>
        <begin position="128"/>
        <end position="200"/>
    </location>
</feature>
<dbReference type="Gene3D" id="2.60.40.10">
    <property type="entry name" value="Immunoglobulins"/>
    <property type="match status" value="5"/>
</dbReference>
<dbReference type="CDD" id="cd00063">
    <property type="entry name" value="FN3"/>
    <property type="match status" value="1"/>
</dbReference>
<evidence type="ECO:0000259" key="4">
    <source>
        <dbReference type="SMART" id="SM00060"/>
    </source>
</evidence>
<dbReference type="InterPro" id="IPR036514">
    <property type="entry name" value="SGNH_hydro_sf"/>
</dbReference>
<feature type="domain" description="Fibronectin type-III" evidence="4">
    <location>
        <begin position="220"/>
        <end position="296"/>
    </location>
</feature>
<protein>
    <submittedName>
        <fullName evidence="5">Exoglucanase B</fullName>
        <ecNumber evidence="5">3.2.1.91</ecNumber>
    </submittedName>
</protein>
<dbReference type="GO" id="GO:0016788">
    <property type="term" value="F:hydrolase activity, acting on ester bonds"/>
    <property type="evidence" value="ECO:0007669"/>
    <property type="project" value="UniProtKB-ARBA"/>
</dbReference>
<dbReference type="RefSeq" id="WP_088920689.1">
    <property type="nucleotide sequence ID" value="NZ_CP018632.1"/>
</dbReference>
<evidence type="ECO:0000256" key="1">
    <source>
        <dbReference type="ARBA" id="ARBA00022801"/>
    </source>
</evidence>
<accession>A0A2Z2P364</accession>
<dbReference type="Pfam" id="PF03629">
    <property type="entry name" value="SASA"/>
    <property type="match status" value="1"/>
</dbReference>
<dbReference type="Proteomes" id="UP000250079">
    <property type="component" value="Chromosome"/>
</dbReference>
<feature type="chain" id="PRO_5016285808" evidence="3">
    <location>
        <begin position="30"/>
        <end position="920"/>
    </location>
</feature>
<dbReference type="EC" id="3.2.1.91" evidence="5"/>
<dbReference type="InterPro" id="IPR015919">
    <property type="entry name" value="Cadherin-like_sf"/>
</dbReference>
<dbReference type="SMART" id="SM00060">
    <property type="entry name" value="FN3"/>
    <property type="match status" value="4"/>
</dbReference>
<gene>
    <name evidence="5" type="primary">cbhB_5</name>
    <name evidence="5" type="ORF">IMCC3135_28945</name>
</gene>
<dbReference type="InterPro" id="IPR036116">
    <property type="entry name" value="FN3_sf"/>
</dbReference>
<feature type="region of interest" description="Disordered" evidence="2">
    <location>
        <begin position="306"/>
        <end position="335"/>
    </location>
</feature>
<dbReference type="InterPro" id="IPR003961">
    <property type="entry name" value="FN3_dom"/>
</dbReference>
<sequence length="920" mass="97547">MPSFSLARFSLLLSLISSLWLMPALSLQAAGLAPAAPGNLIGDIDAGVASLSWDVPSDDDVIEGYNIYINDRYTNTVFSNSYSTAVQPDTLYSFKVVAFDTAPRRFSPASASLTLPASLVPDDLTIPPSVPTDLTGDVTGTTVSIAWQPSTDDEAVLGYNVYRDNKYLTTVRTPAYSGDNAAGESHSWYVVAFDIRTNFSARSGRITLPDPGPVDTTIAPSVPTDLTGSMASGNPSDTVTVNWQAATDDQAVAGYNIYRNRQYIATRFGTEYIGTVDTGSSNNFTVVAFDFDGNFSASSKAITLPLGTAETNPGKPPSVPTDLAGETSNSNGQTQVQLSWTASTSTVKVAGYNIYRNNDYRTTVFTNAYTDTVPAGSAFSYKVVAFDSFGNFSAKSAPLSLLGDANQPPFFSDLDDQNLTVGEDWELVLRPVDVDGGAAGILISSPPAGVQFIDNRNGSRSLTWTPGPDDVGSHDITITAFDLQETDLRTSQTITLTVTDDAQPVDAPFSVSIAQAAYNLQEGNASGVNIPVSLTRDAGFEGPVTLTLSASNSDDEQGLTSTFTLDTLQAGDTQSTLNLALAVDVLPILSQQRRYSIVASDGTFTATSSVTVAVTPVALDDVYLIMGQSNAVGFSEDDAKQAGAGGLDQINLRIRQANVQSNDSKLYVSPASYTDSSFNFRTPAFVSAEDPLHEPVDPSTLAKEGTRIGMGLSFAKSALPNTSRNIILVPAAWAGSAFCNTELPAAHWNALQGTQPELGNTLLFDRALARVNETLRASGGILRGILWHQGESDSTAECAPLYEDNLVTLVSQLRSRIAVDARGEDARGPDANIPFVLGTMSKGNDARGDLSDFTPEKQIVDSVHRNIASLVPHADVVLTDDLTPSNSYPCGEASCIHFGADALREMGVRSFDALVRAGSQ</sequence>
<dbReference type="GO" id="GO:0016162">
    <property type="term" value="F:cellulose 1,4-beta-cellobiosidase activity"/>
    <property type="evidence" value="ECO:0007669"/>
    <property type="project" value="UniProtKB-EC"/>
</dbReference>
<dbReference type="GO" id="GO:0005509">
    <property type="term" value="F:calcium ion binding"/>
    <property type="evidence" value="ECO:0007669"/>
    <property type="project" value="InterPro"/>
</dbReference>
<dbReference type="SUPFAM" id="SSF52266">
    <property type="entry name" value="SGNH hydrolase"/>
    <property type="match status" value="1"/>
</dbReference>
<dbReference type="GO" id="GO:0016020">
    <property type="term" value="C:membrane"/>
    <property type="evidence" value="ECO:0007669"/>
    <property type="project" value="InterPro"/>
</dbReference>
<keyword evidence="1 5" id="KW-0378">Hydrolase</keyword>
<dbReference type="InterPro" id="IPR052940">
    <property type="entry name" value="Carb_Esterase_6"/>
</dbReference>
<feature type="compositionally biased region" description="Polar residues" evidence="2">
    <location>
        <begin position="326"/>
        <end position="335"/>
    </location>
</feature>
<evidence type="ECO:0000256" key="3">
    <source>
        <dbReference type="SAM" id="SignalP"/>
    </source>
</evidence>
<dbReference type="EMBL" id="CP018632">
    <property type="protein sequence ID" value="ASJ75840.1"/>
    <property type="molecule type" value="Genomic_DNA"/>
</dbReference>
<dbReference type="PANTHER" id="PTHR31988">
    <property type="entry name" value="ESTERASE, PUTATIVE (DUF303)-RELATED"/>
    <property type="match status" value="1"/>
</dbReference>
<dbReference type="CDD" id="cd11304">
    <property type="entry name" value="Cadherin_repeat"/>
    <property type="match status" value="1"/>
</dbReference>
<keyword evidence="6" id="KW-1185">Reference proteome</keyword>
<evidence type="ECO:0000313" key="6">
    <source>
        <dbReference type="Proteomes" id="UP000250079"/>
    </source>
</evidence>
<feature type="domain" description="Fibronectin type-III" evidence="4">
    <location>
        <begin position="34"/>
        <end position="107"/>
    </location>
</feature>
<dbReference type="KEGG" id="gai:IMCC3135_28945"/>
<dbReference type="AlphaFoldDB" id="A0A2Z2P364"/>
<dbReference type="OrthoDB" id="6845000at2"/>
<keyword evidence="5" id="KW-0326">Glycosidase</keyword>
<reference evidence="5 6" key="1">
    <citation type="submission" date="2016-12" db="EMBL/GenBank/DDBJ databases">
        <authorList>
            <person name="Song W.-J."/>
            <person name="Kurnit D.M."/>
        </authorList>
    </citation>
    <scope>NUCLEOTIDE SEQUENCE [LARGE SCALE GENOMIC DNA]</scope>
    <source>
        <strain evidence="5 6">IMCC3135</strain>
    </source>
</reference>
<dbReference type="SUPFAM" id="SSF49265">
    <property type="entry name" value="Fibronectin type III"/>
    <property type="match status" value="3"/>
</dbReference>
<name>A0A2Z2P364_9GAMM</name>
<feature type="domain" description="Fibronectin type-III" evidence="4">
    <location>
        <begin position="317"/>
        <end position="392"/>
    </location>
</feature>